<feature type="compositionally biased region" description="Basic and acidic residues" evidence="9">
    <location>
        <begin position="70"/>
        <end position="83"/>
    </location>
</feature>
<dbReference type="Gene3D" id="3.30.1960.10">
    <property type="entry name" value="tRNA wybutosine-synthesizing-like"/>
    <property type="match status" value="1"/>
</dbReference>
<dbReference type="EC" id="2.1.1.282" evidence="2"/>
<protein>
    <recommendedName>
        <fullName evidence="2">tRNA(Phe) 7-[(3-amino-3-carboxypropyl)-4-demethylwyosine(37)-N(4)]-methyltransferase</fullName>
        <ecNumber evidence="2">2.1.1.282</ecNumber>
    </recommendedName>
    <alternativeName>
        <fullName evidence="7">tRNA(Phe) 7-((3-amino-3-carboxypropyl)-4-demethylwyosine(37)-N(4))-methyltransferase</fullName>
    </alternativeName>
</protein>
<dbReference type="InterPro" id="IPR036602">
    <property type="entry name" value="tRNA_yW-synthesising-like_sf"/>
</dbReference>
<feature type="compositionally biased region" description="Polar residues" evidence="9">
    <location>
        <begin position="283"/>
        <end position="298"/>
    </location>
</feature>
<name>A0A6A5RQJ3_9PLEO</name>
<evidence type="ECO:0000256" key="3">
    <source>
        <dbReference type="ARBA" id="ARBA00022603"/>
    </source>
</evidence>
<comment type="catalytic activity">
    <reaction evidence="8">
        <text>4-demethyl-7-[(3S)-3-amino-3-carboxypropyl]wyosine(37) in tRNA(Phe) + S-adenosyl-L-methionine = 7-[(3S)-3-amino-3-carboxypropyl]wyosine(37) in tRNA(Phe) + S-adenosyl-L-homocysteine + H(+)</text>
        <dbReference type="Rhea" id="RHEA:36635"/>
        <dbReference type="Rhea" id="RHEA-COMP:10378"/>
        <dbReference type="Rhea" id="RHEA-COMP:10379"/>
        <dbReference type="ChEBI" id="CHEBI:15378"/>
        <dbReference type="ChEBI" id="CHEBI:57856"/>
        <dbReference type="ChEBI" id="CHEBI:59789"/>
        <dbReference type="ChEBI" id="CHEBI:73543"/>
        <dbReference type="ChEBI" id="CHEBI:73550"/>
        <dbReference type="EC" id="2.1.1.282"/>
    </reaction>
</comment>
<keyword evidence="6" id="KW-0819">tRNA processing</keyword>
<dbReference type="GO" id="GO:0032259">
    <property type="term" value="P:methylation"/>
    <property type="evidence" value="ECO:0007669"/>
    <property type="project" value="UniProtKB-KW"/>
</dbReference>
<evidence type="ECO:0000256" key="6">
    <source>
        <dbReference type="ARBA" id="ARBA00022694"/>
    </source>
</evidence>
<evidence type="ECO:0000256" key="9">
    <source>
        <dbReference type="SAM" id="MobiDB-lite"/>
    </source>
</evidence>
<evidence type="ECO:0000256" key="8">
    <source>
        <dbReference type="ARBA" id="ARBA00049202"/>
    </source>
</evidence>
<comment type="similarity">
    <text evidence="1">Belongs to the TYW3 family.</text>
</comment>
<gene>
    <name evidence="11" type="ORF">M421DRAFT_61301</name>
</gene>
<evidence type="ECO:0000313" key="12">
    <source>
        <dbReference type="Proteomes" id="UP000800082"/>
    </source>
</evidence>
<keyword evidence="5" id="KW-0949">S-adenosyl-L-methionine</keyword>
<feature type="region of interest" description="Disordered" evidence="9">
    <location>
        <begin position="252"/>
        <end position="298"/>
    </location>
</feature>
<evidence type="ECO:0000256" key="7">
    <source>
        <dbReference type="ARBA" id="ARBA00030554"/>
    </source>
</evidence>
<evidence type="ECO:0000259" key="10">
    <source>
        <dbReference type="Pfam" id="PF02676"/>
    </source>
</evidence>
<dbReference type="GO" id="GO:0008033">
    <property type="term" value="P:tRNA processing"/>
    <property type="evidence" value="ECO:0007669"/>
    <property type="project" value="UniProtKB-KW"/>
</dbReference>
<evidence type="ECO:0000313" key="11">
    <source>
        <dbReference type="EMBL" id="KAF1929324.1"/>
    </source>
</evidence>
<feature type="compositionally biased region" description="Basic and acidic residues" evidence="9">
    <location>
        <begin position="263"/>
        <end position="278"/>
    </location>
</feature>
<dbReference type="PANTHER" id="PTHR48418:SF1">
    <property type="entry name" value="TRNA WYBUTOSINE-SYNTHESIZING PROTEIN 3"/>
    <property type="match status" value="1"/>
</dbReference>
<dbReference type="InterPro" id="IPR003827">
    <property type="entry name" value="tRNA_yW-synthesising"/>
</dbReference>
<evidence type="ECO:0000256" key="2">
    <source>
        <dbReference type="ARBA" id="ARBA00012750"/>
    </source>
</evidence>
<keyword evidence="12" id="KW-1185">Reference proteome</keyword>
<dbReference type="Proteomes" id="UP000800082">
    <property type="component" value="Unassembled WGS sequence"/>
</dbReference>
<dbReference type="OrthoDB" id="263283at2759"/>
<dbReference type="Pfam" id="PF02676">
    <property type="entry name" value="TYW3"/>
    <property type="match status" value="1"/>
</dbReference>
<evidence type="ECO:0000256" key="1">
    <source>
        <dbReference type="ARBA" id="ARBA00008569"/>
    </source>
</evidence>
<feature type="domain" description="tRNA wybutosine-synthesizing protein" evidence="10">
    <location>
        <begin position="8"/>
        <end position="246"/>
    </location>
</feature>
<evidence type="ECO:0000256" key="4">
    <source>
        <dbReference type="ARBA" id="ARBA00022679"/>
    </source>
</evidence>
<reference evidence="11" key="1">
    <citation type="journal article" date="2020" name="Stud. Mycol.">
        <title>101 Dothideomycetes genomes: a test case for predicting lifestyles and emergence of pathogens.</title>
        <authorList>
            <person name="Haridas S."/>
            <person name="Albert R."/>
            <person name="Binder M."/>
            <person name="Bloem J."/>
            <person name="Labutti K."/>
            <person name="Salamov A."/>
            <person name="Andreopoulos B."/>
            <person name="Baker S."/>
            <person name="Barry K."/>
            <person name="Bills G."/>
            <person name="Bluhm B."/>
            <person name="Cannon C."/>
            <person name="Castanera R."/>
            <person name="Culley D."/>
            <person name="Daum C."/>
            <person name="Ezra D."/>
            <person name="Gonzalez J."/>
            <person name="Henrissat B."/>
            <person name="Kuo A."/>
            <person name="Liang C."/>
            <person name="Lipzen A."/>
            <person name="Lutzoni F."/>
            <person name="Magnuson J."/>
            <person name="Mondo S."/>
            <person name="Nolan M."/>
            <person name="Ohm R."/>
            <person name="Pangilinan J."/>
            <person name="Park H.-J."/>
            <person name="Ramirez L."/>
            <person name="Alfaro M."/>
            <person name="Sun H."/>
            <person name="Tritt A."/>
            <person name="Yoshinaga Y."/>
            <person name="Zwiers L.-H."/>
            <person name="Turgeon B."/>
            <person name="Goodwin S."/>
            <person name="Spatafora J."/>
            <person name="Crous P."/>
            <person name="Grigoriev I."/>
        </authorList>
    </citation>
    <scope>NUCLEOTIDE SEQUENCE</scope>
    <source>
        <strain evidence="11">CBS 183.55</strain>
    </source>
</reference>
<dbReference type="RefSeq" id="XP_033449572.1">
    <property type="nucleotide sequence ID" value="XM_033595874.1"/>
</dbReference>
<organism evidence="11 12">
    <name type="scientific">Didymella exigua CBS 183.55</name>
    <dbReference type="NCBI Taxonomy" id="1150837"/>
    <lineage>
        <taxon>Eukaryota</taxon>
        <taxon>Fungi</taxon>
        <taxon>Dikarya</taxon>
        <taxon>Ascomycota</taxon>
        <taxon>Pezizomycotina</taxon>
        <taxon>Dothideomycetes</taxon>
        <taxon>Pleosporomycetidae</taxon>
        <taxon>Pleosporales</taxon>
        <taxon>Pleosporineae</taxon>
        <taxon>Didymellaceae</taxon>
        <taxon>Didymella</taxon>
    </lineage>
</organism>
<evidence type="ECO:0000256" key="5">
    <source>
        <dbReference type="ARBA" id="ARBA00022691"/>
    </source>
</evidence>
<feature type="region of interest" description="Disordered" evidence="9">
    <location>
        <begin position="70"/>
        <end position="91"/>
    </location>
</feature>
<keyword evidence="4" id="KW-0808">Transferase</keyword>
<dbReference type="GO" id="GO:0008168">
    <property type="term" value="F:methyltransferase activity"/>
    <property type="evidence" value="ECO:0007669"/>
    <property type="project" value="UniProtKB-KW"/>
</dbReference>
<dbReference type="EMBL" id="ML978966">
    <property type="protein sequence ID" value="KAF1929324.1"/>
    <property type="molecule type" value="Genomic_DNA"/>
</dbReference>
<sequence>MTSRFEARRQKILEQLDAPDGEYHDLSPKGSIDAPIRGLIGEINGFDGIVTTSSCSGRISVFLEGRKADGDALKSPKEGEESRAGPGGKGGGGSWLFISHDPVEVPDVSFPTDFTSKFGLQKVSDDELSRFDAQRRFIHLKFEPMILHILNASLDHAQKILNAGMGAGFRESGAVSLGASKSGEATPVVAIRSTGYSFDSIIGYQDEAGRNVSLISEAHLRTLVCIANERFKINMERIARFRTKLLESYQLTSNATSGSSKPNWEDADSRKQRKRTEGLARQQALQSASSEHRTSTGNESLDIQIIGGILS</sequence>
<dbReference type="GeneID" id="54353541"/>
<dbReference type="SUPFAM" id="SSF111278">
    <property type="entry name" value="SSo0622-like"/>
    <property type="match status" value="1"/>
</dbReference>
<accession>A0A6A5RQJ3</accession>
<dbReference type="AlphaFoldDB" id="A0A6A5RQJ3"/>
<keyword evidence="3" id="KW-0489">Methyltransferase</keyword>
<feature type="compositionally biased region" description="Polar residues" evidence="9">
    <location>
        <begin position="252"/>
        <end position="262"/>
    </location>
</feature>
<proteinExistence type="inferred from homology"/>
<dbReference type="PANTHER" id="PTHR48418">
    <property type="entry name" value="TRNA WYBUTOSINE-SYNTHESIZING PROTEIN 3"/>
    <property type="match status" value="1"/>
</dbReference>